<keyword evidence="1" id="KW-0812">Transmembrane</keyword>
<comment type="caution">
    <text evidence="2">The sequence shown here is derived from an EMBL/GenBank/DDBJ whole genome shotgun (WGS) entry which is preliminary data.</text>
</comment>
<evidence type="ECO:0000256" key="1">
    <source>
        <dbReference type="SAM" id="Phobius"/>
    </source>
</evidence>
<evidence type="ECO:0000313" key="2">
    <source>
        <dbReference type="EMBL" id="GAI86945.1"/>
    </source>
</evidence>
<accession>X1TH97</accession>
<protein>
    <recommendedName>
        <fullName evidence="3">Methylamine utilisation protein MauE domain-containing protein</fullName>
    </recommendedName>
</protein>
<feature type="non-terminal residue" evidence="2">
    <location>
        <position position="1"/>
    </location>
</feature>
<gene>
    <name evidence="2" type="ORF">S12H4_15341</name>
</gene>
<sequence>LVVGLFLRAGATVSGLVVLSFAIAKIQAFARGLDISICPCFGDAVPLLTAYSLAIDFALLAMAVQIFYHRRDFLALGPWFSQKAAELDQQEKE</sequence>
<organism evidence="2">
    <name type="scientific">marine sediment metagenome</name>
    <dbReference type="NCBI Taxonomy" id="412755"/>
    <lineage>
        <taxon>unclassified sequences</taxon>
        <taxon>metagenomes</taxon>
        <taxon>ecological metagenomes</taxon>
    </lineage>
</organism>
<reference evidence="2" key="1">
    <citation type="journal article" date="2014" name="Front. Microbiol.">
        <title>High frequency of phylogenetically diverse reductive dehalogenase-homologous genes in deep subseafloor sedimentary metagenomes.</title>
        <authorList>
            <person name="Kawai M."/>
            <person name="Futagami T."/>
            <person name="Toyoda A."/>
            <person name="Takaki Y."/>
            <person name="Nishi S."/>
            <person name="Hori S."/>
            <person name="Arai W."/>
            <person name="Tsubouchi T."/>
            <person name="Morono Y."/>
            <person name="Uchiyama I."/>
            <person name="Ito T."/>
            <person name="Fujiyama A."/>
            <person name="Inagaki F."/>
            <person name="Takami H."/>
        </authorList>
    </citation>
    <scope>NUCLEOTIDE SEQUENCE</scope>
    <source>
        <strain evidence="2">Expedition CK06-06</strain>
    </source>
</reference>
<keyword evidence="1" id="KW-1133">Transmembrane helix</keyword>
<feature type="transmembrane region" description="Helical" evidence="1">
    <location>
        <begin position="6"/>
        <end position="24"/>
    </location>
</feature>
<dbReference type="AlphaFoldDB" id="X1TH97"/>
<proteinExistence type="predicted"/>
<name>X1TH97_9ZZZZ</name>
<evidence type="ECO:0008006" key="3">
    <source>
        <dbReference type="Google" id="ProtNLM"/>
    </source>
</evidence>
<keyword evidence="1" id="KW-0472">Membrane</keyword>
<feature type="transmembrane region" description="Helical" evidence="1">
    <location>
        <begin position="45"/>
        <end position="68"/>
    </location>
</feature>
<dbReference type="EMBL" id="BARW01007356">
    <property type="protein sequence ID" value="GAI86945.1"/>
    <property type="molecule type" value="Genomic_DNA"/>
</dbReference>